<dbReference type="InterPro" id="IPR003770">
    <property type="entry name" value="MLTG-like"/>
</dbReference>
<dbReference type="CDD" id="cd08010">
    <property type="entry name" value="MltG_like"/>
    <property type="match status" value="1"/>
</dbReference>
<comment type="catalytic activity">
    <reaction evidence="7">
        <text>a peptidoglycan chain = a peptidoglycan chain with N-acetyl-1,6-anhydromuramyl-[peptide] at the reducing end + a peptidoglycan chain with N-acetylglucosamine at the non-reducing end.</text>
        <dbReference type="EC" id="4.2.2.29"/>
    </reaction>
</comment>
<dbReference type="Proteomes" id="UP000184082">
    <property type="component" value="Unassembled WGS sequence"/>
</dbReference>
<dbReference type="PANTHER" id="PTHR30518">
    <property type="entry name" value="ENDOLYTIC MUREIN TRANSGLYCOSYLASE"/>
    <property type="match status" value="1"/>
</dbReference>
<keyword evidence="6 7" id="KW-0961">Cell wall biogenesis/degradation</keyword>
<accession>A0A1M6LQ27</accession>
<dbReference type="EC" id="4.2.2.29" evidence="7"/>
<dbReference type="Gene3D" id="3.30.160.60">
    <property type="entry name" value="Classic Zinc Finger"/>
    <property type="match status" value="1"/>
</dbReference>
<evidence type="ECO:0000256" key="6">
    <source>
        <dbReference type="ARBA" id="ARBA00023316"/>
    </source>
</evidence>
<evidence type="ECO:0000256" key="1">
    <source>
        <dbReference type="ARBA" id="ARBA00022475"/>
    </source>
</evidence>
<dbReference type="NCBIfam" id="TIGR00247">
    <property type="entry name" value="endolytic transglycosylase MltG"/>
    <property type="match status" value="1"/>
</dbReference>
<evidence type="ECO:0000256" key="3">
    <source>
        <dbReference type="ARBA" id="ARBA00022989"/>
    </source>
</evidence>
<dbReference type="AlphaFoldDB" id="A0A1M6LQ27"/>
<keyword evidence="2 7" id="KW-0812">Transmembrane</keyword>
<dbReference type="PANTHER" id="PTHR30518:SF2">
    <property type="entry name" value="ENDOLYTIC MUREIN TRANSGLYCOSYLASE"/>
    <property type="match status" value="1"/>
</dbReference>
<evidence type="ECO:0000256" key="2">
    <source>
        <dbReference type="ARBA" id="ARBA00022692"/>
    </source>
</evidence>
<dbReference type="Gene3D" id="3.30.1490.480">
    <property type="entry name" value="Endolytic murein transglycosylase"/>
    <property type="match status" value="1"/>
</dbReference>
<keyword evidence="5 7" id="KW-0456">Lyase</keyword>
<dbReference type="STRING" id="1121266.SAMN02745883_00298"/>
<dbReference type="EMBL" id="FRAJ01000003">
    <property type="protein sequence ID" value="SHJ73260.1"/>
    <property type="molecule type" value="Genomic_DNA"/>
</dbReference>
<gene>
    <name evidence="7" type="primary">mltG</name>
    <name evidence="8" type="ORF">SAMN02745883_00298</name>
</gene>
<evidence type="ECO:0000256" key="5">
    <source>
        <dbReference type="ARBA" id="ARBA00023239"/>
    </source>
</evidence>
<keyword evidence="1 7" id="KW-1003">Cell membrane</keyword>
<dbReference type="GO" id="GO:0008932">
    <property type="term" value="F:lytic endotransglycosylase activity"/>
    <property type="evidence" value="ECO:0007669"/>
    <property type="project" value="UniProtKB-UniRule"/>
</dbReference>
<evidence type="ECO:0000313" key="8">
    <source>
        <dbReference type="EMBL" id="SHJ73260.1"/>
    </source>
</evidence>
<feature type="site" description="Important for catalytic activity" evidence="7">
    <location>
        <position position="230"/>
    </location>
</feature>
<sequence>MDSSINKGRSLIIKLSIFIIALVALLFYFNSLKGPVDKNDNKNIIINIPRGSSSSKIASILKENHLIKSKFVFKLVSKQKKADNLFKAGSYRFKKSMSMYQIIDKIISGDVYKETVRITIPEGFELKQIVDRIVNNDKLNIDREKLMYVIENGDFDFKFLKGIPKGKNRLEGFLFPDTYEFEKNITEKEIIYKMLKRFDEVFKKEYYERAEQLNMSVVEVVTLASIIEKEAKLDEERAIISSVFHNRLKKNMLLQSCATVQYALGKRKERLTYKDLEINSPFNTYKRFGLPPMPIASPGKASIKAALYPADTDYLYFVSNGDGSHTFSKSYSAHLRAKNRNY</sequence>
<name>A0A1M6LQ27_9FIRM</name>
<dbReference type="Pfam" id="PF02618">
    <property type="entry name" value="YceG"/>
    <property type="match status" value="1"/>
</dbReference>
<keyword evidence="9" id="KW-1185">Reference proteome</keyword>
<dbReference type="HAMAP" id="MF_02065">
    <property type="entry name" value="MltG"/>
    <property type="match status" value="1"/>
</dbReference>
<organism evidence="8 9">
    <name type="scientific">Caminicella sporogenes DSM 14501</name>
    <dbReference type="NCBI Taxonomy" id="1121266"/>
    <lineage>
        <taxon>Bacteria</taxon>
        <taxon>Bacillati</taxon>
        <taxon>Bacillota</taxon>
        <taxon>Clostridia</taxon>
        <taxon>Peptostreptococcales</taxon>
        <taxon>Caminicellaceae</taxon>
        <taxon>Caminicella</taxon>
    </lineage>
</organism>
<dbReference type="GO" id="GO:0005886">
    <property type="term" value="C:plasma membrane"/>
    <property type="evidence" value="ECO:0007669"/>
    <property type="project" value="UniProtKB-SubCell"/>
</dbReference>
<reference evidence="8 9" key="1">
    <citation type="submission" date="2016-11" db="EMBL/GenBank/DDBJ databases">
        <authorList>
            <person name="Jaros S."/>
            <person name="Januszkiewicz K."/>
            <person name="Wedrychowicz H."/>
        </authorList>
    </citation>
    <scope>NUCLEOTIDE SEQUENCE [LARGE SCALE GENOMIC DNA]</scope>
    <source>
        <strain evidence="8 9">DSM 14501</strain>
    </source>
</reference>
<evidence type="ECO:0000256" key="7">
    <source>
        <dbReference type="HAMAP-Rule" id="MF_02065"/>
    </source>
</evidence>
<protein>
    <recommendedName>
        <fullName evidence="7">Endolytic murein transglycosylase</fullName>
        <ecNumber evidence="7">4.2.2.29</ecNumber>
    </recommendedName>
    <alternativeName>
        <fullName evidence="7">Peptidoglycan lytic transglycosylase</fullName>
    </alternativeName>
    <alternativeName>
        <fullName evidence="7">Peptidoglycan polymerization terminase</fullName>
    </alternativeName>
</protein>
<proteinExistence type="inferred from homology"/>
<comment type="similarity">
    <text evidence="7">Belongs to the transglycosylase MltG family.</text>
</comment>
<comment type="subcellular location">
    <subcellularLocation>
        <location evidence="7">Cell membrane</location>
        <topology evidence="7">Single-pass membrane protein</topology>
    </subcellularLocation>
</comment>
<dbReference type="GO" id="GO:0071555">
    <property type="term" value="P:cell wall organization"/>
    <property type="evidence" value="ECO:0007669"/>
    <property type="project" value="UniProtKB-KW"/>
</dbReference>
<comment type="function">
    <text evidence="7">Functions as a peptidoglycan terminase that cleaves nascent peptidoglycan strands endolytically to terminate their elongation.</text>
</comment>
<dbReference type="RefSeq" id="WP_072965607.1">
    <property type="nucleotide sequence ID" value="NZ_FRAJ01000003.1"/>
</dbReference>
<keyword evidence="4 7" id="KW-0472">Membrane</keyword>
<evidence type="ECO:0000256" key="4">
    <source>
        <dbReference type="ARBA" id="ARBA00023136"/>
    </source>
</evidence>
<keyword evidence="3 7" id="KW-1133">Transmembrane helix</keyword>
<dbReference type="GO" id="GO:0009252">
    <property type="term" value="P:peptidoglycan biosynthetic process"/>
    <property type="evidence" value="ECO:0007669"/>
    <property type="project" value="UniProtKB-UniRule"/>
</dbReference>
<evidence type="ECO:0000313" key="9">
    <source>
        <dbReference type="Proteomes" id="UP000184082"/>
    </source>
</evidence>
<feature type="transmembrane region" description="Helical" evidence="7">
    <location>
        <begin position="12"/>
        <end position="29"/>
    </location>
</feature>